<dbReference type="RefSeq" id="WP_013770459.1">
    <property type="nucleotide sequence ID" value="NC_015514.1"/>
</dbReference>
<name>F4H4V3_CELFA</name>
<evidence type="ECO:0000313" key="3">
    <source>
        <dbReference type="EMBL" id="AEE45433.1"/>
    </source>
</evidence>
<dbReference type="eggNOG" id="COG1409">
    <property type="taxonomic scope" value="Bacteria"/>
</dbReference>
<keyword evidence="2" id="KW-0472">Membrane</keyword>
<dbReference type="PANTHER" id="PTHR34211">
    <property type="entry name" value="CALCINEURIN-LIKE METALLO-PHOSPHOESTERASE SUPERFAMILY PROTEIN"/>
    <property type="match status" value="1"/>
</dbReference>
<keyword evidence="4" id="KW-1185">Reference proteome</keyword>
<feature type="transmembrane region" description="Helical" evidence="2">
    <location>
        <begin position="469"/>
        <end position="495"/>
    </location>
</feature>
<evidence type="ECO:0000256" key="1">
    <source>
        <dbReference type="SAM" id="MobiDB-lite"/>
    </source>
</evidence>
<dbReference type="STRING" id="590998.Celf_1298"/>
<feature type="region of interest" description="Disordered" evidence="1">
    <location>
        <begin position="355"/>
        <end position="375"/>
    </location>
</feature>
<dbReference type="Proteomes" id="UP000008460">
    <property type="component" value="Chromosome"/>
</dbReference>
<keyword evidence="2" id="KW-1133">Transmembrane helix</keyword>
<accession>F4H4V3</accession>
<dbReference type="SUPFAM" id="SSF56300">
    <property type="entry name" value="Metallo-dependent phosphatases"/>
    <property type="match status" value="1"/>
</dbReference>
<keyword evidence="2" id="KW-0812">Transmembrane</keyword>
<evidence type="ECO:0000256" key="2">
    <source>
        <dbReference type="SAM" id="Phobius"/>
    </source>
</evidence>
<feature type="transmembrane region" description="Helical" evidence="2">
    <location>
        <begin position="439"/>
        <end position="457"/>
    </location>
</feature>
<dbReference type="HOGENOM" id="CLU_008143_0_0_11"/>
<dbReference type="EMBL" id="CP002666">
    <property type="protein sequence ID" value="AEE45433.1"/>
    <property type="molecule type" value="Genomic_DNA"/>
</dbReference>
<evidence type="ECO:0000313" key="4">
    <source>
        <dbReference type="Proteomes" id="UP000008460"/>
    </source>
</evidence>
<dbReference type="AlphaFoldDB" id="F4H4V3"/>
<sequence>MRRRDLAAHGTELGFVPSAQVRWLDPPELARTALKVALASVFTAYGDRREVQAALPGGLVEPAHRPTGDVWLDFVADLGDGFDATYTVATLLAQPELEVARPGGGPDLALPRGHVLVMGGDEVYPAASARGYEHRTLGPYGAALPAPPPGTPLDATTEPTLLAIPGNHDWYDGLTAWLRVFTCGASVGAWRTVQRRSYFAVRLAPGWWLLGLDSQLDEYVDGPQLDYFRTHVTAHLRPGDAVVVCAAEPAWAKAGSDPDAFNQLHFVEREVVRHRRVPGRREPEETGARVRLWISGDSHHYSRYAERPPAGTATTPGDARAVQAVTCGLGGAYLGDTLHLPAAVELPPAASRMRTKASPGTWFDRAGPTYPPQDESRRLRRRVANPASRWWAGRRNPGLLATAGVVQLVLVGCLAGVLGVLRGGSPTLLRGPAGAATEAALGVLAWVVGLLVLHLAVASASPRGRVARLVPATTGVGLQLVAALLVLVATVAVPWPSWSPALTAALVVPFVLVLGALLGTQAFALLLLSRRDGVVAGWQMSGQAVGDGKGFVRMCVRADGTLELYPVVVDTVCRAWDVEHRAGRARPVPAAGLPAVRLLEEPVVVAREGFA</sequence>
<feature type="transmembrane region" description="Helical" evidence="2">
    <location>
        <begin position="398"/>
        <end position="419"/>
    </location>
</feature>
<feature type="transmembrane region" description="Helical" evidence="2">
    <location>
        <begin position="501"/>
        <end position="528"/>
    </location>
</feature>
<dbReference type="KEGG" id="cfi:Celf_1298"/>
<reference evidence="3 4" key="1">
    <citation type="submission" date="2011-04" db="EMBL/GenBank/DDBJ databases">
        <title>Complete sequence of Cellulomonas fimi ATCC 484.</title>
        <authorList>
            <consortium name="US DOE Joint Genome Institute"/>
            <person name="Lucas S."/>
            <person name="Han J."/>
            <person name="Lapidus A."/>
            <person name="Cheng J.-F."/>
            <person name="Goodwin L."/>
            <person name="Pitluck S."/>
            <person name="Peters L."/>
            <person name="Chertkov O."/>
            <person name="Detter J.C."/>
            <person name="Han C."/>
            <person name="Tapia R."/>
            <person name="Land M."/>
            <person name="Hauser L."/>
            <person name="Kyrpides N."/>
            <person name="Ivanova N."/>
            <person name="Ovchinnikova G."/>
            <person name="Pagani I."/>
            <person name="Mead D."/>
            <person name="Brumm P."/>
            <person name="Woyke T."/>
        </authorList>
    </citation>
    <scope>NUCLEOTIDE SEQUENCE [LARGE SCALE GENOMIC DNA]</scope>
    <source>
        <strain evidence="4">ATCC 484 / DSM 20113 / JCM 1341 / NBRC 15513 / NCIMB 8980 / NCTC 7547</strain>
    </source>
</reference>
<proteinExistence type="predicted"/>
<organism evidence="3 4">
    <name type="scientific">Cellulomonas fimi (strain ATCC 484 / DSM 20113 / JCM 1341 / CCUG 24087 / LMG 16345 / NBRC 15513 / NCIMB 8980 / NCTC 7547 / NRS-133)</name>
    <dbReference type="NCBI Taxonomy" id="590998"/>
    <lineage>
        <taxon>Bacteria</taxon>
        <taxon>Bacillati</taxon>
        <taxon>Actinomycetota</taxon>
        <taxon>Actinomycetes</taxon>
        <taxon>Micrococcales</taxon>
        <taxon>Cellulomonadaceae</taxon>
        <taxon>Cellulomonas</taxon>
    </lineage>
</organism>
<gene>
    <name evidence="3" type="ordered locus">Celf_1298</name>
</gene>
<protein>
    <submittedName>
        <fullName evidence="3">Uncharacterized protein</fullName>
    </submittedName>
</protein>
<dbReference type="InterPro" id="IPR029052">
    <property type="entry name" value="Metallo-depent_PP-like"/>
</dbReference>
<dbReference type="PANTHER" id="PTHR34211:SF3">
    <property type="entry name" value="CALCINEURIN-LIKE METALLO-PHOSPHOESTERASE SUPERFAMILY PROTEIN"/>
    <property type="match status" value="1"/>
</dbReference>